<evidence type="ECO:0000313" key="1">
    <source>
        <dbReference type="EMBL" id="KAG7479324.1"/>
    </source>
</evidence>
<reference evidence="1 2" key="1">
    <citation type="journal article" date="2021" name="Sci. Rep.">
        <title>Chromosome anchoring in Senegalese sole (Solea senegalensis) reveals sex-associated markers and genome rearrangements in flatfish.</title>
        <authorList>
            <person name="Guerrero-Cozar I."/>
            <person name="Gomez-Garrido J."/>
            <person name="Berbel C."/>
            <person name="Martinez-Blanch J.F."/>
            <person name="Alioto T."/>
            <person name="Claros M.G."/>
            <person name="Gagnaire P.A."/>
            <person name="Manchado M."/>
        </authorList>
    </citation>
    <scope>NUCLEOTIDE SEQUENCE [LARGE SCALE GENOMIC DNA]</scope>
    <source>
        <strain evidence="1">Sse05_10M</strain>
    </source>
</reference>
<dbReference type="Proteomes" id="UP000693946">
    <property type="component" value="Linkage Group LG8"/>
</dbReference>
<accession>A0AAV6Q093</accession>
<gene>
    <name evidence="1" type="ORF">JOB18_023082</name>
</gene>
<name>A0AAV6Q093_SOLSE</name>
<dbReference type="EMBL" id="JAGKHQ010000020">
    <property type="protein sequence ID" value="KAG7479324.1"/>
    <property type="molecule type" value="Genomic_DNA"/>
</dbReference>
<sequence length="79" mass="8865">MDKWKEQGTVPVVATAAAAISPYDCAEVGEDKHQNALKGFPCSQTLISHLQSFLSFHGLKEYNTVTCWTYSVCKDQQRR</sequence>
<comment type="caution">
    <text evidence="1">The sequence shown here is derived from an EMBL/GenBank/DDBJ whole genome shotgun (WGS) entry which is preliminary data.</text>
</comment>
<evidence type="ECO:0000313" key="2">
    <source>
        <dbReference type="Proteomes" id="UP000693946"/>
    </source>
</evidence>
<keyword evidence="2" id="KW-1185">Reference proteome</keyword>
<organism evidence="1 2">
    <name type="scientific">Solea senegalensis</name>
    <name type="common">Senegalese sole</name>
    <dbReference type="NCBI Taxonomy" id="28829"/>
    <lineage>
        <taxon>Eukaryota</taxon>
        <taxon>Metazoa</taxon>
        <taxon>Chordata</taxon>
        <taxon>Craniata</taxon>
        <taxon>Vertebrata</taxon>
        <taxon>Euteleostomi</taxon>
        <taxon>Actinopterygii</taxon>
        <taxon>Neopterygii</taxon>
        <taxon>Teleostei</taxon>
        <taxon>Neoteleostei</taxon>
        <taxon>Acanthomorphata</taxon>
        <taxon>Carangaria</taxon>
        <taxon>Pleuronectiformes</taxon>
        <taxon>Pleuronectoidei</taxon>
        <taxon>Soleidae</taxon>
        <taxon>Solea</taxon>
    </lineage>
</organism>
<dbReference type="AlphaFoldDB" id="A0AAV6Q093"/>
<protein>
    <submittedName>
        <fullName evidence="1">Uncharacterized protein</fullName>
    </submittedName>
</protein>
<proteinExistence type="predicted"/>